<dbReference type="STRING" id="366584.SAMN05216377_105190"/>
<accession>A0A1G7LVG4</accession>
<keyword evidence="1" id="KW-0812">Transmembrane</keyword>
<evidence type="ECO:0000313" key="3">
    <source>
        <dbReference type="EMBL" id="SDF53433.1"/>
    </source>
</evidence>
<dbReference type="RefSeq" id="WP_093080803.1">
    <property type="nucleotide sequence ID" value="NZ_FNBE01000005.1"/>
</dbReference>
<evidence type="ECO:0000256" key="1">
    <source>
        <dbReference type="SAM" id="Phobius"/>
    </source>
</evidence>
<feature type="transmembrane region" description="Helical" evidence="1">
    <location>
        <begin position="12"/>
        <end position="32"/>
    </location>
</feature>
<evidence type="ECO:0000259" key="2">
    <source>
        <dbReference type="Pfam" id="PF10756"/>
    </source>
</evidence>
<keyword evidence="1" id="KW-1133">Transmembrane helix</keyword>
<evidence type="ECO:0000313" key="4">
    <source>
        <dbReference type="Proteomes" id="UP000198967"/>
    </source>
</evidence>
<proteinExistence type="predicted"/>
<dbReference type="OrthoDB" id="5189227at2"/>
<keyword evidence="4" id="KW-1185">Reference proteome</keyword>
<dbReference type="Pfam" id="PF10756">
    <property type="entry name" value="bPH_6"/>
    <property type="match status" value="1"/>
</dbReference>
<feature type="domain" description="Low molecular weight protein antigen 6 PH" evidence="2">
    <location>
        <begin position="61"/>
        <end position="134"/>
    </location>
</feature>
<gene>
    <name evidence="3" type="ORF">SAMN05216377_105190</name>
</gene>
<dbReference type="Proteomes" id="UP000198967">
    <property type="component" value="Unassembled WGS sequence"/>
</dbReference>
<dbReference type="AlphaFoldDB" id="A0A1G7LVG4"/>
<dbReference type="InterPro" id="IPR019692">
    <property type="entry name" value="CFP-6_PH"/>
</dbReference>
<keyword evidence="1" id="KW-0472">Membrane</keyword>
<protein>
    <submittedName>
        <fullName evidence="3">PH domain-containing protein</fullName>
    </submittedName>
</protein>
<dbReference type="EMBL" id="FNBE01000005">
    <property type="protein sequence ID" value="SDF53433.1"/>
    <property type="molecule type" value="Genomic_DNA"/>
</dbReference>
<reference evidence="3 4" key="1">
    <citation type="submission" date="2016-10" db="EMBL/GenBank/DDBJ databases">
        <authorList>
            <person name="de Groot N.N."/>
        </authorList>
    </citation>
    <scope>NUCLEOTIDE SEQUENCE [LARGE SCALE GENOMIC DNA]</scope>
    <source>
        <strain evidence="3 4">CGMCC 4.3143</strain>
    </source>
</reference>
<sequence length="145" mass="15630">MGDRSWAPRRGLVGLAWVLFTGAAAWFVTLLVGGGDPAGRLLAGVAAAALGFMALHGTIVRPRLAVHGHGLEIRGLTGTRAVDWTAVQRVRVYRTRRFGRETSQLEIDMLVGGDERLAVFGRLDLDADPEDVAEILLPYVPTRSA</sequence>
<feature type="transmembrane region" description="Helical" evidence="1">
    <location>
        <begin position="38"/>
        <end position="55"/>
    </location>
</feature>
<name>A0A1G7LVG4_PSEOR</name>
<organism evidence="3 4">
    <name type="scientific">Pseudonocardia oroxyli</name>
    <dbReference type="NCBI Taxonomy" id="366584"/>
    <lineage>
        <taxon>Bacteria</taxon>
        <taxon>Bacillati</taxon>
        <taxon>Actinomycetota</taxon>
        <taxon>Actinomycetes</taxon>
        <taxon>Pseudonocardiales</taxon>
        <taxon>Pseudonocardiaceae</taxon>
        <taxon>Pseudonocardia</taxon>
    </lineage>
</organism>